<keyword evidence="3" id="KW-1185">Reference proteome</keyword>
<dbReference type="RefSeq" id="WP_192460798.1">
    <property type="nucleotide sequence ID" value="NZ_JACYFJ010000001.1"/>
</dbReference>
<accession>A0ABV8JUT5</accession>
<sequence length="694" mass="78866">MVLKKHLITLLNVVLFAIAWAPSSAQVDEIKVAVLARASKENIKLRWSPTKPLQWQQGNKNGYHINRTILSRNGTLLKNQIEERLTTSPIMPKPLSDWEELAKQNEYAAVMAQAIFGNNFNTTAPGTDTGAIMAINDENEQRFTFALLAAEQSFETAKLGGLAFTDNNVDENETYVYSVILVDPSLPIDQQPKGAVLTGFPYQERLPVPLGFTVVTQDHQIILEWNYGMLKRFYSRYTIEKSEDGNNFKKLEAQPIFNAQALQDEQNVTLVYKDSVPNNKEFYYRIKGMTAFDETGPPSKELSAMAMPTPKFAPIIEKKIFEGENGVRIKWRFNQEEEKSIKGFQLRRANNHNDFFMDVGELLPPKSRETTYAPLQRINYFKVVAIGNNGVERPSFASIVQPVDSIPPQPPVGLNAKIDTTGIVHLSWEENSEEDLLGYRIFRSNNPNVEFSQVTSVELKENNFSDTLNIKNLNRKIYYKVLAEDQRFNASQLSETLEVTLPDLIPPSAPVITSYKITEKGTELKWIPSSSLDVISHSIYRSDMKDGQIIWRKIHETTELDTLFLDKEKLPASIYNYIVVALDYSGLESNPSNPLTVNQIEKPIEKEDLSFTANVNRELRFINLSWKIENKKVTEYKLFKGTSKEELNLYKTIAGTQKGFNDTHLTINTSYTYGLQALLENGQLSPIKVIEVNY</sequence>
<gene>
    <name evidence="2" type="ORF">ACFOUT_06570</name>
</gene>
<dbReference type="InterPro" id="IPR013783">
    <property type="entry name" value="Ig-like_fold"/>
</dbReference>
<comment type="caution">
    <text evidence="2">The sequence shown here is derived from an EMBL/GenBank/DDBJ whole genome shotgun (WGS) entry which is preliminary data.</text>
</comment>
<dbReference type="SUPFAM" id="SSF49265">
    <property type="entry name" value="Fibronectin type III"/>
    <property type="match status" value="2"/>
</dbReference>
<feature type="signal peptide" evidence="1">
    <location>
        <begin position="1"/>
        <end position="25"/>
    </location>
</feature>
<dbReference type="Proteomes" id="UP001595814">
    <property type="component" value="Unassembled WGS sequence"/>
</dbReference>
<dbReference type="CDD" id="cd00063">
    <property type="entry name" value="FN3"/>
    <property type="match status" value="1"/>
</dbReference>
<organism evidence="2 3">
    <name type="scientific">Euzebyella saccharophila</name>
    <dbReference type="NCBI Taxonomy" id="679664"/>
    <lineage>
        <taxon>Bacteria</taxon>
        <taxon>Pseudomonadati</taxon>
        <taxon>Bacteroidota</taxon>
        <taxon>Flavobacteriia</taxon>
        <taxon>Flavobacteriales</taxon>
        <taxon>Flavobacteriaceae</taxon>
        <taxon>Euzebyella</taxon>
    </lineage>
</organism>
<dbReference type="Gene3D" id="2.60.40.10">
    <property type="entry name" value="Immunoglobulins"/>
    <property type="match status" value="4"/>
</dbReference>
<reference evidence="3" key="1">
    <citation type="journal article" date="2019" name="Int. J. Syst. Evol. Microbiol.">
        <title>The Global Catalogue of Microorganisms (GCM) 10K type strain sequencing project: providing services to taxonomists for standard genome sequencing and annotation.</title>
        <authorList>
            <consortium name="The Broad Institute Genomics Platform"/>
            <consortium name="The Broad Institute Genome Sequencing Center for Infectious Disease"/>
            <person name="Wu L."/>
            <person name="Ma J."/>
        </authorList>
    </citation>
    <scope>NUCLEOTIDE SEQUENCE [LARGE SCALE GENOMIC DNA]</scope>
    <source>
        <strain evidence="3">CECT 7477</strain>
    </source>
</reference>
<keyword evidence="1" id="KW-0732">Signal</keyword>
<proteinExistence type="predicted"/>
<evidence type="ECO:0000256" key="1">
    <source>
        <dbReference type="SAM" id="SignalP"/>
    </source>
</evidence>
<dbReference type="InterPro" id="IPR036116">
    <property type="entry name" value="FN3_sf"/>
</dbReference>
<name>A0ABV8JUT5_9FLAO</name>
<evidence type="ECO:0000313" key="2">
    <source>
        <dbReference type="EMBL" id="MFC4095530.1"/>
    </source>
</evidence>
<protein>
    <recommendedName>
        <fullName evidence="4">Fibronectin type 3 domain-containing protein</fullName>
    </recommendedName>
</protein>
<feature type="chain" id="PRO_5047067342" description="Fibronectin type 3 domain-containing protein" evidence="1">
    <location>
        <begin position="26"/>
        <end position="694"/>
    </location>
</feature>
<dbReference type="EMBL" id="JBHSAW010000004">
    <property type="protein sequence ID" value="MFC4095530.1"/>
    <property type="molecule type" value="Genomic_DNA"/>
</dbReference>
<evidence type="ECO:0008006" key="4">
    <source>
        <dbReference type="Google" id="ProtNLM"/>
    </source>
</evidence>
<evidence type="ECO:0000313" key="3">
    <source>
        <dbReference type="Proteomes" id="UP001595814"/>
    </source>
</evidence>
<dbReference type="InterPro" id="IPR003961">
    <property type="entry name" value="FN3_dom"/>
</dbReference>